<dbReference type="PANTHER" id="PTHR40631">
    <property type="entry name" value="ALPHA-L-ARABINOFURANOSIDASE AXHA-2-RELATED"/>
    <property type="match status" value="1"/>
</dbReference>
<evidence type="ECO:0000256" key="4">
    <source>
        <dbReference type="ARBA" id="ARBA00022525"/>
    </source>
</evidence>
<reference evidence="8" key="1">
    <citation type="submission" date="2023-07" db="EMBL/GenBank/DDBJ databases">
        <title>Comparative genomics of wheat-associated soil bacteria to identify genetic determinants of phenazine resistance.</title>
        <authorList>
            <person name="Mouncey N."/>
        </authorList>
    </citation>
    <scope>NUCLEOTIDE SEQUENCE</scope>
    <source>
        <strain evidence="8">V4I22</strain>
    </source>
</reference>
<organism evidence="8 9">
    <name type="scientific">Streptomyces canus</name>
    <dbReference type="NCBI Taxonomy" id="58343"/>
    <lineage>
        <taxon>Bacteria</taxon>
        <taxon>Bacillati</taxon>
        <taxon>Actinomycetota</taxon>
        <taxon>Actinomycetes</taxon>
        <taxon>Kitasatosporales</taxon>
        <taxon>Streptomycetaceae</taxon>
        <taxon>Streptomyces</taxon>
        <taxon>Streptomyces aurantiacus group</taxon>
    </lineage>
</organism>
<comment type="subcellular location">
    <subcellularLocation>
        <location evidence="2">Secreted</location>
    </subcellularLocation>
</comment>
<gene>
    <name evidence="8" type="ORF">QFZ22_008695</name>
</gene>
<dbReference type="Proteomes" id="UP001234216">
    <property type="component" value="Unassembled WGS sequence"/>
</dbReference>
<sequence length="432" mass="47397">MFAMLNDVRSAERPCLALAVRAGHIAERNVEGKRFLVNALRRRHSAVQVGEGRRRRANSFDVWERFHGGHVHATMLAGRFPSVRFPRASERGESVATPPMRTFISGRVLTLFALGLTTLAPGPAAAGHRTGPLPDSFGWSSTGPLIGPKPDAGHPVVSVKDPTVFRSKNLRHPYMTTADGAGAWSLARTSSADWSRAADAPLAFRDPDPNIGNRHAAVPQVFHFAPHKLSYTVHQTGPPAYSTTKDPAGPGRWSAPRSFFDSETPALTESQGSGCWLDFWTICDRSDGYLFSDDNGHQYRSRTTLAEFPNGFRDTEIVIVEPNCFDLFEASNVHRLGHSGTYLMLVGALATGNDWRRCFRAWTADSPGGTWKPPADTEANALIRSNDVTFQDGRSARTKDFSHGEAIRAGVDRSHSQLPWRLPLLTQTNSSC</sequence>
<evidence type="ECO:0000256" key="1">
    <source>
        <dbReference type="ARBA" id="ARBA00001462"/>
    </source>
</evidence>
<keyword evidence="7" id="KW-0326">Glycosidase</keyword>
<dbReference type="InterPro" id="IPR023296">
    <property type="entry name" value="Glyco_hydro_beta-prop_sf"/>
</dbReference>
<evidence type="ECO:0000256" key="3">
    <source>
        <dbReference type="ARBA" id="ARBA00012670"/>
    </source>
</evidence>
<dbReference type="SUPFAM" id="SSF75005">
    <property type="entry name" value="Arabinanase/levansucrase/invertase"/>
    <property type="match status" value="1"/>
</dbReference>
<dbReference type="GO" id="GO:0046373">
    <property type="term" value="P:L-arabinose metabolic process"/>
    <property type="evidence" value="ECO:0007669"/>
    <property type="project" value="InterPro"/>
</dbReference>
<dbReference type="EC" id="3.2.1.55" evidence="3"/>
<accession>A0AAW8FTI4</accession>
<comment type="caution">
    <text evidence="8">The sequence shown here is derived from an EMBL/GenBank/DDBJ whole genome shotgun (WGS) entry which is preliminary data.</text>
</comment>
<dbReference type="Gene3D" id="2.115.10.20">
    <property type="entry name" value="Glycosyl hydrolase domain, family 43"/>
    <property type="match status" value="1"/>
</dbReference>
<comment type="catalytic activity">
    <reaction evidence="1">
        <text>Hydrolysis of terminal non-reducing alpha-L-arabinofuranoside residues in alpha-L-arabinosides.</text>
        <dbReference type="EC" id="3.2.1.55"/>
    </reaction>
</comment>
<evidence type="ECO:0000256" key="5">
    <source>
        <dbReference type="ARBA" id="ARBA00022729"/>
    </source>
</evidence>
<dbReference type="PANTHER" id="PTHR40631:SF2">
    <property type="entry name" value="ALPHA-L-ARABINOFURANOSIDASE"/>
    <property type="match status" value="1"/>
</dbReference>
<evidence type="ECO:0000313" key="9">
    <source>
        <dbReference type="Proteomes" id="UP001234216"/>
    </source>
</evidence>
<name>A0AAW8FTI4_9ACTN</name>
<evidence type="ECO:0000256" key="7">
    <source>
        <dbReference type="ARBA" id="ARBA00023295"/>
    </source>
</evidence>
<evidence type="ECO:0000256" key="6">
    <source>
        <dbReference type="ARBA" id="ARBA00022801"/>
    </source>
</evidence>
<keyword evidence="5" id="KW-0732">Signal</keyword>
<evidence type="ECO:0000313" key="8">
    <source>
        <dbReference type="EMBL" id="MDQ0912710.1"/>
    </source>
</evidence>
<dbReference type="AlphaFoldDB" id="A0AAW8FTI4"/>
<keyword evidence="6" id="KW-0378">Hydrolase</keyword>
<proteinExistence type="predicted"/>
<dbReference type="GO" id="GO:0046556">
    <property type="term" value="F:alpha-L-arabinofuranosidase activity"/>
    <property type="evidence" value="ECO:0007669"/>
    <property type="project" value="UniProtKB-EC"/>
</dbReference>
<dbReference type="Pfam" id="PF03664">
    <property type="entry name" value="Glyco_hydro_62"/>
    <property type="match status" value="1"/>
</dbReference>
<dbReference type="EMBL" id="JAUSZV010000005">
    <property type="protein sequence ID" value="MDQ0912710.1"/>
    <property type="molecule type" value="Genomic_DNA"/>
</dbReference>
<dbReference type="InterPro" id="IPR005193">
    <property type="entry name" value="GH62_arabinosidase"/>
</dbReference>
<evidence type="ECO:0000256" key="2">
    <source>
        <dbReference type="ARBA" id="ARBA00004613"/>
    </source>
</evidence>
<keyword evidence="4" id="KW-0964">Secreted</keyword>
<dbReference type="GO" id="GO:0005576">
    <property type="term" value="C:extracellular region"/>
    <property type="evidence" value="ECO:0007669"/>
    <property type="project" value="UniProtKB-SubCell"/>
</dbReference>
<protein>
    <recommendedName>
        <fullName evidence="3">non-reducing end alpha-L-arabinofuranosidase</fullName>
        <ecNumber evidence="3">3.2.1.55</ecNumber>
    </recommendedName>
</protein>